<dbReference type="GO" id="GO:0005789">
    <property type="term" value="C:endoplasmic reticulum membrane"/>
    <property type="evidence" value="ECO:0007669"/>
    <property type="project" value="UniProtKB-SubCell"/>
</dbReference>
<reference evidence="8 9" key="1">
    <citation type="submission" date="2014-09" db="EMBL/GenBank/DDBJ databases">
        <authorList>
            <person name="Ellenberger Sabrina"/>
        </authorList>
    </citation>
    <scope>NUCLEOTIDE SEQUENCE [LARGE SCALE GENOMIC DNA]</scope>
    <source>
        <strain evidence="8 9">CBS 412.66</strain>
    </source>
</reference>
<dbReference type="EMBL" id="LN728848">
    <property type="protein sequence ID" value="CEP12960.1"/>
    <property type="molecule type" value="Genomic_DNA"/>
</dbReference>
<evidence type="ECO:0000259" key="7">
    <source>
        <dbReference type="PROSITE" id="PS50033"/>
    </source>
</evidence>
<evidence type="ECO:0000256" key="2">
    <source>
        <dbReference type="ARBA" id="ARBA00023230"/>
    </source>
</evidence>
<dbReference type="SUPFAM" id="SSF52833">
    <property type="entry name" value="Thioredoxin-like"/>
    <property type="match status" value="1"/>
</dbReference>
<feature type="compositionally biased region" description="Basic and acidic residues" evidence="6">
    <location>
        <begin position="254"/>
        <end position="265"/>
    </location>
</feature>
<accession>A0A0B7NC97</accession>
<feature type="compositionally biased region" description="Low complexity" evidence="6">
    <location>
        <begin position="127"/>
        <end position="146"/>
    </location>
</feature>
<dbReference type="Pfam" id="PF23187">
    <property type="entry name" value="UBX7_N"/>
    <property type="match status" value="1"/>
</dbReference>
<proteinExistence type="predicted"/>
<comment type="subcellular location">
    <subcellularLocation>
        <location evidence="1">Endoplasmic reticulum membrane</location>
        <topology evidence="1">Peripheral membrane protein</topology>
    </subcellularLocation>
</comment>
<dbReference type="GO" id="GO:0036503">
    <property type="term" value="P:ERAD pathway"/>
    <property type="evidence" value="ECO:0007669"/>
    <property type="project" value="TreeGrafter"/>
</dbReference>
<feature type="compositionally biased region" description="Basic and acidic residues" evidence="6">
    <location>
        <begin position="168"/>
        <end position="209"/>
    </location>
</feature>
<evidence type="ECO:0000256" key="3">
    <source>
        <dbReference type="ARBA" id="ARBA00038812"/>
    </source>
</evidence>
<dbReference type="AlphaFoldDB" id="A0A0B7NC97"/>
<sequence>MDDIWFKGSMKDAISLVAEKQCVFLVYIHDNSEKTNIFNDTLKNNQVTKAINEGTVAVAMEKSSENAVMFGQYYPIQTVPILYFIKQGTIRDFGVETLTSQEIIDKINAVNQISTVPAPQSLPVSTTVAATEAAPATPAPAAEPSTENTNVTPTTSSTHSADSSKNVQQHDERKEEMQKRLERVRKERAEREQQEAKERETKRRQDAKMLQDAQQLRIDKENKVYYEKIRKERQEDEAHRKRVREQIARDRAEKIAQRNAEKQRQSSESPIITQQAATAAAENSSSSSLKSKSHMYSNLNIRQLDGSNIRHQFEAICTLSQVRDWIKENRTESAKKPYKLSSQFPTRLFTDTDNDTTLKDLNLCPSATIIMKPLGAGSSSSSIRSISSGNRTGLTRHVVSAFDLVYGFIVTLINLLTGALATLFPSNGMAHTDVSASQQQQPLIRNMRGGQRLGGENITAESSSFTSSSSVAQRRNPYATRINTLHDEEDSEDDDKRPTYNGNSVNHE</sequence>
<dbReference type="InterPro" id="IPR036249">
    <property type="entry name" value="Thioredoxin-like_sf"/>
</dbReference>
<dbReference type="InterPro" id="IPR029071">
    <property type="entry name" value="Ubiquitin-like_domsf"/>
</dbReference>
<gene>
    <name evidence="8" type="primary">PARPA_06980.1 scaffold 25188</name>
</gene>
<dbReference type="Proteomes" id="UP000054107">
    <property type="component" value="Unassembled WGS sequence"/>
</dbReference>
<dbReference type="GO" id="GO:0006986">
    <property type="term" value="P:response to unfolded protein"/>
    <property type="evidence" value="ECO:0007669"/>
    <property type="project" value="UniProtKB-KW"/>
</dbReference>
<dbReference type="SMART" id="SM00166">
    <property type="entry name" value="UBX"/>
    <property type="match status" value="1"/>
</dbReference>
<evidence type="ECO:0000313" key="8">
    <source>
        <dbReference type="EMBL" id="CEP12960.1"/>
    </source>
</evidence>
<feature type="compositionally biased region" description="Polar residues" evidence="6">
    <location>
        <begin position="147"/>
        <end position="167"/>
    </location>
</feature>
<feature type="domain" description="UBX" evidence="7">
    <location>
        <begin position="292"/>
        <end position="371"/>
    </location>
</feature>
<dbReference type="PROSITE" id="PS50033">
    <property type="entry name" value="UBX"/>
    <property type="match status" value="1"/>
</dbReference>
<comment type="subunit">
    <text evidence="3">Directly interacts with VCP. Interacts with UBQLN1. Forms a complex with VCP and UBQLN1.</text>
</comment>
<evidence type="ECO:0000256" key="4">
    <source>
        <dbReference type="ARBA" id="ARBA00041575"/>
    </source>
</evidence>
<feature type="region of interest" description="Disordered" evidence="6">
    <location>
        <begin position="457"/>
        <end position="508"/>
    </location>
</feature>
<dbReference type="InterPro" id="IPR001012">
    <property type="entry name" value="UBX_dom"/>
</dbReference>
<dbReference type="Gene3D" id="3.10.20.90">
    <property type="entry name" value="Phosphatidylinositol 3-kinase Catalytic Subunit, Chain A, domain 1"/>
    <property type="match status" value="1"/>
</dbReference>
<evidence type="ECO:0000256" key="5">
    <source>
        <dbReference type="ARBA" id="ARBA00046062"/>
    </source>
</evidence>
<evidence type="ECO:0000313" key="9">
    <source>
        <dbReference type="Proteomes" id="UP000054107"/>
    </source>
</evidence>
<keyword evidence="2" id="KW-0834">Unfolded protein response</keyword>
<organism evidence="8 9">
    <name type="scientific">Parasitella parasitica</name>
    <dbReference type="NCBI Taxonomy" id="35722"/>
    <lineage>
        <taxon>Eukaryota</taxon>
        <taxon>Fungi</taxon>
        <taxon>Fungi incertae sedis</taxon>
        <taxon>Mucoromycota</taxon>
        <taxon>Mucoromycotina</taxon>
        <taxon>Mucoromycetes</taxon>
        <taxon>Mucorales</taxon>
        <taxon>Mucorineae</taxon>
        <taxon>Mucoraceae</taxon>
        <taxon>Parasitella</taxon>
    </lineage>
</organism>
<name>A0A0B7NC97_9FUNG</name>
<dbReference type="PANTHER" id="PTHR46424:SF1">
    <property type="entry name" value="UBX DOMAIN-CONTAINING PROTEIN 4"/>
    <property type="match status" value="1"/>
</dbReference>
<evidence type="ECO:0000256" key="6">
    <source>
        <dbReference type="SAM" id="MobiDB-lite"/>
    </source>
</evidence>
<dbReference type="Gene3D" id="3.40.30.10">
    <property type="entry name" value="Glutaredoxin"/>
    <property type="match status" value="1"/>
</dbReference>
<evidence type="ECO:0000256" key="1">
    <source>
        <dbReference type="ARBA" id="ARBA00004406"/>
    </source>
</evidence>
<dbReference type="Pfam" id="PF00789">
    <property type="entry name" value="UBX"/>
    <property type="match status" value="1"/>
</dbReference>
<keyword evidence="9" id="KW-1185">Reference proteome</keyword>
<feature type="region of interest" description="Disordered" evidence="6">
    <location>
        <begin position="127"/>
        <end position="215"/>
    </location>
</feature>
<feature type="compositionally biased region" description="Low complexity" evidence="6">
    <location>
        <begin position="271"/>
        <end position="290"/>
    </location>
</feature>
<dbReference type="PANTHER" id="PTHR46424">
    <property type="entry name" value="UBX DOMAIN-CONTAINING PROTEIN 4"/>
    <property type="match status" value="1"/>
</dbReference>
<feature type="region of interest" description="Disordered" evidence="6">
    <location>
        <begin position="254"/>
        <end position="291"/>
    </location>
</feature>
<comment type="function">
    <text evidence="5">Involved in endoplasmic reticulum-associated protein degradation (ERAD). Acts as a platform to recruit both UBQLN1 and VCP to the ER during ERAD.</text>
</comment>
<protein>
    <recommendedName>
        <fullName evidence="4">UBX domain-containing protein 2</fullName>
    </recommendedName>
</protein>
<dbReference type="SUPFAM" id="SSF54236">
    <property type="entry name" value="Ubiquitin-like"/>
    <property type="match status" value="1"/>
</dbReference>
<dbReference type="OrthoDB" id="2445133at2759"/>
<dbReference type="STRING" id="35722.A0A0B7NC97"/>
<dbReference type="CDD" id="cd01767">
    <property type="entry name" value="UBX"/>
    <property type="match status" value="1"/>
</dbReference>